<dbReference type="OMA" id="WRVEYGV"/>
<evidence type="ECO:0000313" key="3">
    <source>
        <dbReference type="EnsemblProtists" id="EKX40436"/>
    </source>
</evidence>
<dbReference type="InterPro" id="IPR011074">
    <property type="entry name" value="CRAL/TRIO_N_dom"/>
</dbReference>
<reference evidence="2 4" key="1">
    <citation type="journal article" date="2012" name="Nature">
        <title>Algal genomes reveal evolutionary mosaicism and the fate of nucleomorphs.</title>
        <authorList>
            <consortium name="DOE Joint Genome Institute"/>
            <person name="Curtis B.A."/>
            <person name="Tanifuji G."/>
            <person name="Burki F."/>
            <person name="Gruber A."/>
            <person name="Irimia M."/>
            <person name="Maruyama S."/>
            <person name="Arias M.C."/>
            <person name="Ball S.G."/>
            <person name="Gile G.H."/>
            <person name="Hirakawa Y."/>
            <person name="Hopkins J.F."/>
            <person name="Kuo A."/>
            <person name="Rensing S.A."/>
            <person name="Schmutz J."/>
            <person name="Symeonidi A."/>
            <person name="Elias M."/>
            <person name="Eveleigh R.J."/>
            <person name="Herman E.K."/>
            <person name="Klute M.J."/>
            <person name="Nakayama T."/>
            <person name="Obornik M."/>
            <person name="Reyes-Prieto A."/>
            <person name="Armbrust E.V."/>
            <person name="Aves S.J."/>
            <person name="Beiko R.G."/>
            <person name="Coutinho P."/>
            <person name="Dacks J.B."/>
            <person name="Durnford D.G."/>
            <person name="Fast N.M."/>
            <person name="Green B.R."/>
            <person name="Grisdale C.J."/>
            <person name="Hempel F."/>
            <person name="Henrissat B."/>
            <person name="Hoppner M.P."/>
            <person name="Ishida K."/>
            <person name="Kim E."/>
            <person name="Koreny L."/>
            <person name="Kroth P.G."/>
            <person name="Liu Y."/>
            <person name="Malik S.B."/>
            <person name="Maier U.G."/>
            <person name="McRose D."/>
            <person name="Mock T."/>
            <person name="Neilson J.A."/>
            <person name="Onodera N.T."/>
            <person name="Poole A.M."/>
            <person name="Pritham E.J."/>
            <person name="Richards T.A."/>
            <person name="Rocap G."/>
            <person name="Roy S.W."/>
            <person name="Sarai C."/>
            <person name="Schaack S."/>
            <person name="Shirato S."/>
            <person name="Slamovits C.H."/>
            <person name="Spencer D.F."/>
            <person name="Suzuki S."/>
            <person name="Worden A.Z."/>
            <person name="Zauner S."/>
            <person name="Barry K."/>
            <person name="Bell C."/>
            <person name="Bharti A.K."/>
            <person name="Crow J.A."/>
            <person name="Grimwood J."/>
            <person name="Kramer R."/>
            <person name="Lindquist E."/>
            <person name="Lucas S."/>
            <person name="Salamov A."/>
            <person name="McFadden G.I."/>
            <person name="Lane C.E."/>
            <person name="Keeling P.J."/>
            <person name="Gray M.W."/>
            <person name="Grigoriev I.V."/>
            <person name="Archibald J.M."/>
        </authorList>
    </citation>
    <scope>NUCLEOTIDE SEQUENCE</scope>
    <source>
        <strain evidence="2 4">CCMP2712</strain>
    </source>
</reference>
<evidence type="ECO:0000259" key="1">
    <source>
        <dbReference type="PROSITE" id="PS50191"/>
    </source>
</evidence>
<dbReference type="Pfam" id="PF00650">
    <property type="entry name" value="CRAL_TRIO"/>
    <property type="match status" value="1"/>
</dbReference>
<dbReference type="GO" id="GO:0008526">
    <property type="term" value="F:phosphatidylinositol transfer activity"/>
    <property type="evidence" value="ECO:0007669"/>
    <property type="project" value="TreeGrafter"/>
</dbReference>
<feature type="domain" description="CRAL-TRIO" evidence="1">
    <location>
        <begin position="83"/>
        <end position="236"/>
    </location>
</feature>
<dbReference type="OrthoDB" id="200168at2759"/>
<proteinExistence type="predicted"/>
<dbReference type="InterPro" id="IPR052578">
    <property type="entry name" value="PI_Transfer_CRAL-TRIO"/>
</dbReference>
<dbReference type="PaxDb" id="55529-EKX40436"/>
<dbReference type="Pfam" id="PF03765">
    <property type="entry name" value="CRAL_TRIO_N"/>
    <property type="match status" value="1"/>
</dbReference>
<dbReference type="SUPFAM" id="SSF52087">
    <property type="entry name" value="CRAL/TRIO domain"/>
    <property type="match status" value="1"/>
</dbReference>
<dbReference type="eggNOG" id="KOG1470">
    <property type="taxonomic scope" value="Eukaryota"/>
</dbReference>
<dbReference type="InterPro" id="IPR036273">
    <property type="entry name" value="CRAL/TRIO_N_dom_sf"/>
</dbReference>
<sequence length="246" mass="28131">MAEAAGVASLRSMLDQKAPHYNSNQRSYCTDYTLKRYLHARKFDVAKAFNMLTATLAWRKDFDVESISMLKVRGNGETGKVVVRGADREGRPILFLRPGQENSKDDHDGNLKHLVYELERAVACMDELRGVGKMLVILDLQHYSMSNAPPMKTSRATLHILQDHYPERLAKFLIIDAPWLFQGFFKIISPFIDKETAAKLVFVNGKTAEAKREVLSKFVELNRLPKSIYGDLGDEEFFTADEYFRF</sequence>
<name>L1IW21_GUITC</name>
<dbReference type="RefSeq" id="XP_005827416.1">
    <property type="nucleotide sequence ID" value="XM_005827359.1"/>
</dbReference>
<dbReference type="InterPro" id="IPR001251">
    <property type="entry name" value="CRAL-TRIO_dom"/>
</dbReference>
<dbReference type="PROSITE" id="PS50191">
    <property type="entry name" value="CRAL_TRIO"/>
    <property type="match status" value="1"/>
</dbReference>
<keyword evidence="4" id="KW-1185">Reference proteome</keyword>
<reference evidence="4" key="2">
    <citation type="submission" date="2012-11" db="EMBL/GenBank/DDBJ databases">
        <authorList>
            <person name="Kuo A."/>
            <person name="Curtis B.A."/>
            <person name="Tanifuji G."/>
            <person name="Burki F."/>
            <person name="Gruber A."/>
            <person name="Irimia M."/>
            <person name="Maruyama S."/>
            <person name="Arias M.C."/>
            <person name="Ball S.G."/>
            <person name="Gile G.H."/>
            <person name="Hirakawa Y."/>
            <person name="Hopkins J.F."/>
            <person name="Rensing S.A."/>
            <person name="Schmutz J."/>
            <person name="Symeonidi A."/>
            <person name="Elias M."/>
            <person name="Eveleigh R.J."/>
            <person name="Herman E.K."/>
            <person name="Klute M.J."/>
            <person name="Nakayama T."/>
            <person name="Obornik M."/>
            <person name="Reyes-Prieto A."/>
            <person name="Armbrust E.V."/>
            <person name="Aves S.J."/>
            <person name="Beiko R.G."/>
            <person name="Coutinho P."/>
            <person name="Dacks J.B."/>
            <person name="Durnford D.G."/>
            <person name="Fast N.M."/>
            <person name="Green B.R."/>
            <person name="Grisdale C."/>
            <person name="Hempe F."/>
            <person name="Henrissat B."/>
            <person name="Hoppner M.P."/>
            <person name="Ishida K.-I."/>
            <person name="Kim E."/>
            <person name="Koreny L."/>
            <person name="Kroth P.G."/>
            <person name="Liu Y."/>
            <person name="Malik S.-B."/>
            <person name="Maier U.G."/>
            <person name="McRose D."/>
            <person name="Mock T."/>
            <person name="Neilson J.A."/>
            <person name="Onodera N.T."/>
            <person name="Poole A.M."/>
            <person name="Pritham E.J."/>
            <person name="Richards T.A."/>
            <person name="Rocap G."/>
            <person name="Roy S.W."/>
            <person name="Sarai C."/>
            <person name="Schaack S."/>
            <person name="Shirato S."/>
            <person name="Slamovits C.H."/>
            <person name="Spencer D.F."/>
            <person name="Suzuki S."/>
            <person name="Worden A.Z."/>
            <person name="Zauner S."/>
            <person name="Barry K."/>
            <person name="Bell C."/>
            <person name="Bharti A.K."/>
            <person name="Crow J.A."/>
            <person name="Grimwood J."/>
            <person name="Kramer R."/>
            <person name="Lindquist E."/>
            <person name="Lucas S."/>
            <person name="Salamov A."/>
            <person name="McFadden G.I."/>
            <person name="Lane C.E."/>
            <person name="Keeling P.J."/>
            <person name="Gray M.W."/>
            <person name="Grigoriev I.V."/>
            <person name="Archibald J.M."/>
        </authorList>
    </citation>
    <scope>NUCLEOTIDE SEQUENCE</scope>
    <source>
        <strain evidence="4">CCMP2712</strain>
    </source>
</reference>
<dbReference type="AlphaFoldDB" id="L1IW21"/>
<dbReference type="HOGENOM" id="CLU_014001_3_1_1"/>
<dbReference type="KEGG" id="gtt:GUITHDRAFT_164667"/>
<protein>
    <recommendedName>
        <fullName evidence="1">CRAL-TRIO domain-containing protein</fullName>
    </recommendedName>
</protein>
<evidence type="ECO:0000313" key="2">
    <source>
        <dbReference type="EMBL" id="EKX40436.1"/>
    </source>
</evidence>
<accession>L1IW21</accession>
<dbReference type="SMART" id="SM01100">
    <property type="entry name" value="CRAL_TRIO_N"/>
    <property type="match status" value="1"/>
</dbReference>
<dbReference type="EnsemblProtists" id="EKX40436">
    <property type="protein sequence ID" value="EKX40436"/>
    <property type="gene ID" value="GUITHDRAFT_164667"/>
</dbReference>
<dbReference type="SMART" id="SM00516">
    <property type="entry name" value="SEC14"/>
    <property type="match status" value="1"/>
</dbReference>
<organism evidence="2">
    <name type="scientific">Guillardia theta (strain CCMP2712)</name>
    <name type="common">Cryptophyte</name>
    <dbReference type="NCBI Taxonomy" id="905079"/>
    <lineage>
        <taxon>Eukaryota</taxon>
        <taxon>Cryptophyceae</taxon>
        <taxon>Pyrenomonadales</taxon>
        <taxon>Geminigeraceae</taxon>
        <taxon>Guillardia</taxon>
    </lineage>
</organism>
<dbReference type="EMBL" id="JH993031">
    <property type="protein sequence ID" value="EKX40436.1"/>
    <property type="molecule type" value="Genomic_DNA"/>
</dbReference>
<dbReference type="PANTHER" id="PTHR45824:SF29">
    <property type="entry name" value="GH16843P"/>
    <property type="match status" value="1"/>
</dbReference>
<evidence type="ECO:0000313" key="4">
    <source>
        <dbReference type="Proteomes" id="UP000011087"/>
    </source>
</evidence>
<dbReference type="PANTHER" id="PTHR45824">
    <property type="entry name" value="GH16843P"/>
    <property type="match status" value="1"/>
</dbReference>
<dbReference type="InterPro" id="IPR036865">
    <property type="entry name" value="CRAL-TRIO_dom_sf"/>
</dbReference>
<dbReference type="Gene3D" id="3.40.525.10">
    <property type="entry name" value="CRAL-TRIO lipid binding domain"/>
    <property type="match status" value="1"/>
</dbReference>
<reference evidence="3" key="3">
    <citation type="submission" date="2016-03" db="UniProtKB">
        <authorList>
            <consortium name="EnsemblProtists"/>
        </authorList>
    </citation>
    <scope>IDENTIFICATION</scope>
</reference>
<dbReference type="Proteomes" id="UP000011087">
    <property type="component" value="Unassembled WGS sequence"/>
</dbReference>
<dbReference type="SUPFAM" id="SSF46938">
    <property type="entry name" value="CRAL/TRIO N-terminal domain"/>
    <property type="match status" value="1"/>
</dbReference>
<dbReference type="CDD" id="cd00170">
    <property type="entry name" value="SEC14"/>
    <property type="match status" value="1"/>
</dbReference>
<dbReference type="GeneID" id="19047001"/>
<gene>
    <name evidence="2" type="ORF">GUITHDRAFT_164667</name>
</gene>